<dbReference type="RefSeq" id="WP_010554504.1">
    <property type="nucleotide sequence ID" value="NZ_CP011025.1"/>
</dbReference>
<protein>
    <recommendedName>
        <fullName evidence="2">PhoD-like phosphatase metallophosphatase domain-containing protein</fullName>
    </recommendedName>
</protein>
<gene>
    <name evidence="3" type="ORF">PARC_a2167</name>
</gene>
<dbReference type="PROSITE" id="PS51257">
    <property type="entry name" value="PROKAR_LIPOPROTEIN"/>
    <property type="match status" value="1"/>
</dbReference>
<sequence length="779" mass="87852">MKRRGFLKLSAGLLSSSMLGGCSGLFTSYRGDLTSTAPLDNTNLSKQVWLGKHFWGNRLQDWQRIGNELLCTREEKDFEARTVSLLTRQLNSSLQSGRVKATVRNLTPNEKGFCGFLLGIGKGELTAKGAALAQRAGGENGGIIAAFDSLGKLSFRQFDDESKALDFTIINRTPFNIQQYKSGDKITLDCHLDPIDANHFDIRLVASNTNTAQELGFAVLHKVPADQLQGGISLLSSSEPFVAGARWGFSDIETGGGKITLNNANTLGPVMGCMYSVNQQVLKLSCQLMPINIKKFSRVELQYQFENQSDWQYASTAKIEDGFVARFRLSNWDYLKQAQYRIVNPQKPDDTLYSGTIAKDPQSSKEFTIALYSCIIPTSKSLDNTHYTRLISSERDLGRYTKDNILFPHTELVENANYNNPDMYVFCGDQYYETYPTRYGRHTKDAKLDTLYKWYLWYWAFADSIKDKPTLVLVDDHDVLQGNLWGDGGDHSDMLKEEDGGYKWDKDLVRMIYRMQNGHNPDPYDPTPIKYDIPVSYAAFEYGGISFAMVEDRKFKTPPDYKANKLATTGELLGKRQEAFLKDWQTMHPGKPKICITASMWGSPQTDENGKALIDYDANGYPADGRTRAVKLVSDANALVIAGDQHLGLLAYQGINTFDDGSLFFAGPASAAFWQRWFEPHAPLPNQRNNDKNTGDFTDTFGNKMRVLAAANPKVTHKLFAKQNTTWGKFLADRNLKSEGYGIIKINHAKKYYQLECWEWNTDPSTEKQFTGWPYIKEF</sequence>
<keyword evidence="1" id="KW-0732">Signal</keyword>
<dbReference type="EMBL" id="CP011025">
    <property type="protein sequence ID" value="ATC86688.1"/>
    <property type="molecule type" value="Genomic_DNA"/>
</dbReference>
<feature type="chain" id="PRO_5012516142" description="PhoD-like phosphatase metallophosphatase domain-containing protein" evidence="1">
    <location>
        <begin position="21"/>
        <end position="779"/>
    </location>
</feature>
<dbReference type="KEGG" id="part:PARC_a2167"/>
<dbReference type="OrthoDB" id="9761852at2"/>
<reference evidence="3 4" key="1">
    <citation type="journal article" date="2012" name="J. Bacteriol.">
        <title>Genome sequences of type strains of seven species of the marine bacterium Pseudoalteromonas.</title>
        <authorList>
            <person name="Xie B.B."/>
            <person name="Shu Y.L."/>
            <person name="Qin Q.L."/>
            <person name="Rong J.C."/>
            <person name="Zhang X.Y."/>
            <person name="Chen X.L."/>
            <person name="Shi M."/>
            <person name="He H.L."/>
            <person name="Zhou B.C."/>
            <person name="Zhang Y.Z."/>
        </authorList>
    </citation>
    <scope>NUCLEOTIDE SEQUENCE [LARGE SCALE GENOMIC DNA]</scope>
    <source>
        <strain evidence="3 4">A 37-1-2</strain>
    </source>
</reference>
<evidence type="ECO:0000259" key="2">
    <source>
        <dbReference type="Pfam" id="PF09423"/>
    </source>
</evidence>
<evidence type="ECO:0000256" key="1">
    <source>
        <dbReference type="SAM" id="SignalP"/>
    </source>
</evidence>
<feature type="domain" description="PhoD-like phosphatase metallophosphatase" evidence="2">
    <location>
        <begin position="413"/>
        <end position="649"/>
    </location>
</feature>
<feature type="signal peptide" evidence="1">
    <location>
        <begin position="1"/>
        <end position="20"/>
    </location>
</feature>
<name>A0A290S3G5_9GAMM</name>
<dbReference type="Proteomes" id="UP000016505">
    <property type="component" value="Chromosome I"/>
</dbReference>
<dbReference type="AlphaFoldDB" id="A0A290S3G5"/>
<evidence type="ECO:0000313" key="4">
    <source>
        <dbReference type="Proteomes" id="UP000016505"/>
    </source>
</evidence>
<dbReference type="InterPro" id="IPR029052">
    <property type="entry name" value="Metallo-depent_PP-like"/>
</dbReference>
<dbReference type="InterPro" id="IPR038607">
    <property type="entry name" value="PhoD-like_sf"/>
</dbReference>
<dbReference type="SUPFAM" id="SSF56300">
    <property type="entry name" value="Metallo-dependent phosphatases"/>
    <property type="match status" value="1"/>
</dbReference>
<evidence type="ECO:0000313" key="3">
    <source>
        <dbReference type="EMBL" id="ATC86688.1"/>
    </source>
</evidence>
<accession>A0A290S3G5</accession>
<proteinExistence type="predicted"/>
<dbReference type="Pfam" id="PF09423">
    <property type="entry name" value="PhoD"/>
    <property type="match status" value="1"/>
</dbReference>
<dbReference type="Gene3D" id="3.60.21.70">
    <property type="entry name" value="PhoD-like phosphatase"/>
    <property type="match status" value="1"/>
</dbReference>
<dbReference type="InterPro" id="IPR018946">
    <property type="entry name" value="PhoD-like_MPP"/>
</dbReference>
<organism evidence="3 4">
    <name type="scientific">Pseudoalteromonas arctica A 37-1-2</name>
    <dbReference type="NCBI Taxonomy" id="1117313"/>
    <lineage>
        <taxon>Bacteria</taxon>
        <taxon>Pseudomonadati</taxon>
        <taxon>Pseudomonadota</taxon>
        <taxon>Gammaproteobacteria</taxon>
        <taxon>Alteromonadales</taxon>
        <taxon>Pseudoalteromonadaceae</taxon>
        <taxon>Pseudoalteromonas</taxon>
    </lineage>
</organism>